<comment type="catalytic activity">
    <reaction evidence="1">
        <text>ATP + protein L-histidine = ADP + protein N-phospho-L-histidine.</text>
        <dbReference type="EC" id="2.7.13.3"/>
    </reaction>
</comment>
<evidence type="ECO:0000256" key="1">
    <source>
        <dbReference type="ARBA" id="ARBA00000085"/>
    </source>
</evidence>
<dbReference type="SMART" id="SM00387">
    <property type="entry name" value="HATPase_c"/>
    <property type="match status" value="1"/>
</dbReference>
<feature type="domain" description="Histidine kinase" evidence="7">
    <location>
        <begin position="614"/>
        <end position="831"/>
    </location>
</feature>
<dbReference type="Pfam" id="PF00512">
    <property type="entry name" value="HisKA"/>
    <property type="match status" value="1"/>
</dbReference>
<dbReference type="AlphaFoldDB" id="A0A5B2VGY9"/>
<organism evidence="8 9">
    <name type="scientific">Salinarimonas soli</name>
    <dbReference type="NCBI Taxonomy" id="1638099"/>
    <lineage>
        <taxon>Bacteria</taxon>
        <taxon>Pseudomonadati</taxon>
        <taxon>Pseudomonadota</taxon>
        <taxon>Alphaproteobacteria</taxon>
        <taxon>Hyphomicrobiales</taxon>
        <taxon>Salinarimonadaceae</taxon>
        <taxon>Salinarimonas</taxon>
    </lineage>
</organism>
<evidence type="ECO:0000256" key="3">
    <source>
        <dbReference type="ARBA" id="ARBA00022553"/>
    </source>
</evidence>
<comment type="caution">
    <text evidence="8">The sequence shown here is derived from an EMBL/GenBank/DDBJ whole genome shotgun (WGS) entry which is preliminary data.</text>
</comment>
<dbReference type="SUPFAM" id="SSF55874">
    <property type="entry name" value="ATPase domain of HSP90 chaperone/DNA topoisomerase II/histidine kinase"/>
    <property type="match status" value="1"/>
</dbReference>
<dbReference type="PANTHER" id="PTHR43047:SF72">
    <property type="entry name" value="OSMOSENSING HISTIDINE PROTEIN KINASE SLN1"/>
    <property type="match status" value="1"/>
</dbReference>
<evidence type="ECO:0000256" key="4">
    <source>
        <dbReference type="ARBA" id="ARBA00022679"/>
    </source>
</evidence>
<reference evidence="8 9" key="1">
    <citation type="submission" date="2019-09" db="EMBL/GenBank/DDBJ databases">
        <title>Salinarimonas rosea gen. nov., sp. nov., a new member of the a-2 subgroup of the Proteobacteria.</title>
        <authorList>
            <person name="Liu J."/>
        </authorList>
    </citation>
    <scope>NUCLEOTIDE SEQUENCE [LARGE SCALE GENOMIC DNA]</scope>
    <source>
        <strain evidence="8 9">BN140002</strain>
    </source>
</reference>
<evidence type="ECO:0000313" key="8">
    <source>
        <dbReference type="EMBL" id="KAA2237888.1"/>
    </source>
</evidence>
<protein>
    <recommendedName>
        <fullName evidence="2">histidine kinase</fullName>
        <ecNumber evidence="2">2.7.13.3</ecNumber>
    </recommendedName>
</protein>
<dbReference type="SMART" id="SM00091">
    <property type="entry name" value="PAS"/>
    <property type="match status" value="3"/>
</dbReference>
<dbReference type="GO" id="GO:0009927">
    <property type="term" value="F:histidine phosphotransfer kinase activity"/>
    <property type="evidence" value="ECO:0007669"/>
    <property type="project" value="TreeGrafter"/>
</dbReference>
<dbReference type="CDD" id="cd00082">
    <property type="entry name" value="HisKA"/>
    <property type="match status" value="1"/>
</dbReference>
<evidence type="ECO:0000259" key="7">
    <source>
        <dbReference type="PROSITE" id="PS50109"/>
    </source>
</evidence>
<sequence>MDLDDVRSPWRDRPVTGAPAWGVRLRAALLAGVASVSGSGTAAAQAGILEAAGNLRFEAQHAVGVASVAGLVIFSTTLALLHLWERKGAAERERALRRELDALHGAQERAEMLVGAERQLMISWDGRDGEPRIDGDASVLGDSVSPGRPLAFGAWLSPADAAAIDAALARLKERGEGFHLTLRTTRDRFMEAEGRAIGGRAILRLRDVTGDRLELLRVRQELARAAEGLTLTNALLDALAQPVWLRDADGRLAWVNRAYLQAVEAASVEDVRARSLELLDRGARDEAEARRRTGERYEARVAAVVAGTRRVLDVAEGPAGSGSAGMAVDVSELDGVRADLQRQMEAHARTLDQVPTAVAIFDSRQRLVFHNTGYRQLWGLDQAFLDGHPTDGEILDHLRAGRKLPEQADFRAWKAAVLGAYRTVEPQETWWHLPDRRTLRVVATPGPGGGLTYLYDDVSDRILLESQYNALNRVQRETLDTLREGVAVFGSDGRLKLSNRAFADMWKLGDDTVASGPHIDAFVKMCRPLAPQEELWVDLRAAISGLSDMRLSHSCRMERRDGSVLDCTAQPLPDGATLLTFIDMTASVNVERALTEKNDALERASRLRDEFVHHVSYELRSPLTTIIGFAQLLGDESVGVLNARQREYSDHIKRSSGALLAIINDILDLASIDTGSLELDLSPVDIRETIESAVRGLDDRLADTRIHLDIQVPAGIGTFVADQKRVRQVLYNLLSNAIGFSSEGQTVTIRARKVEGEVLFEVTDQGRGMPPEVRAKVFERFESNTLGTRHRGVGLGLSIVRSFVELHGGRIDLASAPGQGTTVTCIFPADGVPQRLAAE</sequence>
<dbReference type="InterPro" id="IPR005467">
    <property type="entry name" value="His_kinase_dom"/>
</dbReference>
<dbReference type="Pfam" id="PF12860">
    <property type="entry name" value="PAS_7"/>
    <property type="match status" value="2"/>
</dbReference>
<dbReference type="PANTHER" id="PTHR43047">
    <property type="entry name" value="TWO-COMPONENT HISTIDINE PROTEIN KINASE"/>
    <property type="match status" value="1"/>
</dbReference>
<keyword evidence="6" id="KW-0812">Transmembrane</keyword>
<dbReference type="GO" id="GO:0005886">
    <property type="term" value="C:plasma membrane"/>
    <property type="evidence" value="ECO:0007669"/>
    <property type="project" value="TreeGrafter"/>
</dbReference>
<keyword evidence="5" id="KW-0418">Kinase</keyword>
<dbReference type="InterPro" id="IPR036097">
    <property type="entry name" value="HisK_dim/P_sf"/>
</dbReference>
<dbReference type="CDD" id="cd00075">
    <property type="entry name" value="HATPase"/>
    <property type="match status" value="1"/>
</dbReference>
<reference evidence="8 9" key="2">
    <citation type="submission" date="2019-09" db="EMBL/GenBank/DDBJ databases">
        <authorList>
            <person name="Jin C."/>
        </authorList>
    </citation>
    <scope>NUCLEOTIDE SEQUENCE [LARGE SCALE GENOMIC DNA]</scope>
    <source>
        <strain evidence="8 9">BN140002</strain>
    </source>
</reference>
<dbReference type="OrthoDB" id="9797304at2"/>
<dbReference type="InterPro" id="IPR035965">
    <property type="entry name" value="PAS-like_dom_sf"/>
</dbReference>
<feature type="transmembrane region" description="Helical" evidence="6">
    <location>
        <begin position="62"/>
        <end position="84"/>
    </location>
</feature>
<dbReference type="PRINTS" id="PR00344">
    <property type="entry name" value="BCTRLSENSOR"/>
</dbReference>
<dbReference type="Gene3D" id="3.30.450.20">
    <property type="entry name" value="PAS domain"/>
    <property type="match status" value="2"/>
</dbReference>
<dbReference type="InterPro" id="IPR004358">
    <property type="entry name" value="Sig_transdc_His_kin-like_C"/>
</dbReference>
<dbReference type="Gene3D" id="1.10.287.130">
    <property type="match status" value="1"/>
</dbReference>
<dbReference type="SUPFAM" id="SSF55785">
    <property type="entry name" value="PYP-like sensor domain (PAS domain)"/>
    <property type="match status" value="3"/>
</dbReference>
<dbReference type="InterPro" id="IPR000014">
    <property type="entry name" value="PAS"/>
</dbReference>
<dbReference type="EMBL" id="VUOA01000017">
    <property type="protein sequence ID" value="KAA2237888.1"/>
    <property type="molecule type" value="Genomic_DNA"/>
</dbReference>
<keyword evidence="6" id="KW-1133">Transmembrane helix</keyword>
<dbReference type="Pfam" id="PF13188">
    <property type="entry name" value="PAS_8"/>
    <property type="match status" value="1"/>
</dbReference>
<dbReference type="SUPFAM" id="SSF47384">
    <property type="entry name" value="Homodimeric domain of signal transducing histidine kinase"/>
    <property type="match status" value="1"/>
</dbReference>
<evidence type="ECO:0000256" key="2">
    <source>
        <dbReference type="ARBA" id="ARBA00012438"/>
    </source>
</evidence>
<gene>
    <name evidence="8" type="ORF">F0L46_07800</name>
</gene>
<dbReference type="GO" id="GO:0000155">
    <property type="term" value="F:phosphorelay sensor kinase activity"/>
    <property type="evidence" value="ECO:0007669"/>
    <property type="project" value="InterPro"/>
</dbReference>
<dbReference type="InterPro" id="IPR003661">
    <property type="entry name" value="HisK_dim/P_dom"/>
</dbReference>
<dbReference type="SMART" id="SM00388">
    <property type="entry name" value="HisKA"/>
    <property type="match status" value="1"/>
</dbReference>
<dbReference type="InterPro" id="IPR003594">
    <property type="entry name" value="HATPase_dom"/>
</dbReference>
<keyword evidence="6" id="KW-0472">Membrane</keyword>
<dbReference type="Pfam" id="PF02518">
    <property type="entry name" value="HATPase_c"/>
    <property type="match status" value="1"/>
</dbReference>
<name>A0A5B2VGY9_9HYPH</name>
<keyword evidence="4" id="KW-0808">Transferase</keyword>
<dbReference type="EC" id="2.7.13.3" evidence="2"/>
<keyword evidence="3" id="KW-0597">Phosphoprotein</keyword>
<evidence type="ECO:0000313" key="9">
    <source>
        <dbReference type="Proteomes" id="UP000323142"/>
    </source>
</evidence>
<dbReference type="Proteomes" id="UP000323142">
    <property type="component" value="Unassembled WGS sequence"/>
</dbReference>
<evidence type="ECO:0000256" key="5">
    <source>
        <dbReference type="ARBA" id="ARBA00022777"/>
    </source>
</evidence>
<proteinExistence type="predicted"/>
<dbReference type="PROSITE" id="PS50109">
    <property type="entry name" value="HIS_KIN"/>
    <property type="match status" value="1"/>
</dbReference>
<dbReference type="FunFam" id="3.30.565.10:FF:000006">
    <property type="entry name" value="Sensor histidine kinase WalK"/>
    <property type="match status" value="1"/>
</dbReference>
<accession>A0A5B2VGY9</accession>
<keyword evidence="9" id="KW-1185">Reference proteome</keyword>
<dbReference type="Gene3D" id="3.30.565.10">
    <property type="entry name" value="Histidine kinase-like ATPase, C-terminal domain"/>
    <property type="match status" value="1"/>
</dbReference>
<evidence type="ECO:0000256" key="6">
    <source>
        <dbReference type="SAM" id="Phobius"/>
    </source>
</evidence>
<dbReference type="InterPro" id="IPR036890">
    <property type="entry name" value="HATPase_C_sf"/>
</dbReference>